<proteinExistence type="predicted"/>
<name>A0A368Y7E4_9BURK</name>
<keyword evidence="2" id="KW-1185">Reference proteome</keyword>
<evidence type="ECO:0008006" key="3">
    <source>
        <dbReference type="Google" id="ProtNLM"/>
    </source>
</evidence>
<dbReference type="InterPro" id="IPR009858">
    <property type="entry name" value="DUF1415"/>
</dbReference>
<dbReference type="AlphaFoldDB" id="A0A368Y7E4"/>
<reference evidence="1 2" key="1">
    <citation type="submission" date="2018-07" db="EMBL/GenBank/DDBJ databases">
        <title>Genomic Encyclopedia of Type Strains, Phase IV (KMG-IV): sequencing the most valuable type-strain genomes for metagenomic binning, comparative biology and taxonomic classification.</title>
        <authorList>
            <person name="Goeker M."/>
        </authorList>
    </citation>
    <scope>NUCLEOTIDE SEQUENCE [LARGE SCALE GENOMIC DNA]</scope>
    <source>
        <strain evidence="1 2">DSM 21634</strain>
    </source>
</reference>
<dbReference type="EMBL" id="QPJK01000002">
    <property type="protein sequence ID" value="RCW74134.1"/>
    <property type="molecule type" value="Genomic_DNA"/>
</dbReference>
<accession>A0A368Y7E4</accession>
<gene>
    <name evidence="1" type="ORF">DES41_102455</name>
</gene>
<evidence type="ECO:0000313" key="2">
    <source>
        <dbReference type="Proteomes" id="UP000252884"/>
    </source>
</evidence>
<dbReference type="RefSeq" id="WP_245965629.1">
    <property type="nucleotide sequence ID" value="NZ_QPJK01000002.1"/>
</dbReference>
<comment type="caution">
    <text evidence="1">The sequence shown here is derived from an EMBL/GenBank/DDBJ whole genome shotgun (WGS) entry which is preliminary data.</text>
</comment>
<dbReference type="Proteomes" id="UP000252884">
    <property type="component" value="Unassembled WGS sequence"/>
</dbReference>
<sequence>MPSEDLVRADTQRWLERAVIGLNLCPFAKGVVAKGQLHVAVSDARDDDAVEAVLRDEIQALLALDAEQRDTTLLVLPHALPDFLDFNDFLDRADAVLDTLDAVGELQIASFHPDYQFAGTAADDVTNCSNRAPYPMLHLLREDSVERATSAFPDAAEIFERNMATLEGLGVEGWAALGVGATKESP</sequence>
<evidence type="ECO:0000313" key="1">
    <source>
        <dbReference type="EMBL" id="RCW74134.1"/>
    </source>
</evidence>
<organism evidence="1 2">
    <name type="scientific">Pseudorhodoferax soli</name>
    <dbReference type="NCBI Taxonomy" id="545864"/>
    <lineage>
        <taxon>Bacteria</taxon>
        <taxon>Pseudomonadati</taxon>
        <taxon>Pseudomonadota</taxon>
        <taxon>Betaproteobacteria</taxon>
        <taxon>Burkholderiales</taxon>
        <taxon>Comamonadaceae</taxon>
    </lineage>
</organism>
<protein>
    <recommendedName>
        <fullName evidence="3">DUF1415 domain-containing protein</fullName>
    </recommendedName>
</protein>
<dbReference type="Pfam" id="PF07209">
    <property type="entry name" value="DUF1415"/>
    <property type="match status" value="1"/>
</dbReference>